<dbReference type="Proteomes" id="UP000053617">
    <property type="component" value="Unassembled WGS sequence"/>
</dbReference>
<dbReference type="EMBL" id="KN847480">
    <property type="protein sequence ID" value="KIX01955.1"/>
    <property type="molecule type" value="Genomic_DNA"/>
</dbReference>
<dbReference type="Gene3D" id="2.60.40.380">
    <property type="entry name" value="Purple acid phosphatase-like, N-terminal"/>
    <property type="match status" value="1"/>
</dbReference>
<dbReference type="InterPro" id="IPR039331">
    <property type="entry name" value="PAPs-like"/>
</dbReference>
<dbReference type="GO" id="GO:0046872">
    <property type="term" value="F:metal ion binding"/>
    <property type="evidence" value="ECO:0007669"/>
    <property type="project" value="InterPro"/>
</dbReference>
<evidence type="ECO:0000313" key="8">
    <source>
        <dbReference type="EMBL" id="KIX01955.1"/>
    </source>
</evidence>
<dbReference type="InterPro" id="IPR029052">
    <property type="entry name" value="Metallo-depent_PP-like"/>
</dbReference>
<sequence>MKAKPNTLAVLLCSLWTASTKAAPTVDTTYPYTGPAVPVGDWVDPTINGNGKGFPRLVEPPAVAPAQKNATNNINVIQLSYLPNGINIHYQTPFGLGRAPSVEWGTSPGNLNNTAIGQSRTYDRTPPCSLVAFTQCSQFFHDVQIENLKPGTTYYYKIPAANGTTASQVLNFSTALAAGDPAEFSMAVLNDMGYTNAAGTFKHLIQAVNEGIAFAWHGGDLSYADDWYSGILPCESDWPVCYNGTSTELPPGDFPVQYNTPLPPGEIPNQGSPLGGDMSVLYESNWDLWQQWIGKVTTKVPYMVLPGNHEATCAEFDGPGNVLTAYLDDDKANATSPTTNLTYYSCPPSQRNFTTYQHRFYMPGSETGGVGNFWYSFDYGMVHFVAIDGETDFPNSPEWPFARDIEGNETHPTASQTFITDSGPFGAVDGSYSDNKAYQQYQWLAKDLARVDREKTPWVITMSHRPMYSSETSSYQMNVRNAFEALLLENEVDMYLSGHIHWYERLWPLGTNGTIDSASVVDNNTYFTNPGKSMTHIINGMAGNIESHSFLSSDETILNITAVLDQEHYGFSKLTVLNATALKWEFVRGDGGPVGDSFMLLKKGCYNL</sequence>
<dbReference type="EC" id="3.1.3.2" evidence="4"/>
<evidence type="ECO:0000256" key="2">
    <source>
        <dbReference type="ARBA" id="ARBA00022801"/>
    </source>
</evidence>
<dbReference type="HOGENOM" id="CLU_013387_2_2_1"/>
<dbReference type="RefSeq" id="XP_013269091.1">
    <property type="nucleotide sequence ID" value="XM_013413637.1"/>
</dbReference>
<name>A0A0D2IZA3_9EURO</name>
<dbReference type="InterPro" id="IPR015914">
    <property type="entry name" value="PAPs_N"/>
</dbReference>
<keyword evidence="1 4" id="KW-0732">Signal</keyword>
<dbReference type="PANTHER" id="PTHR22953:SF153">
    <property type="entry name" value="PURPLE ACID PHOSPHATASE"/>
    <property type="match status" value="1"/>
</dbReference>
<dbReference type="InterPro" id="IPR041792">
    <property type="entry name" value="MPP_PAP"/>
</dbReference>
<keyword evidence="9" id="KW-1185">Reference proteome</keyword>
<evidence type="ECO:0000313" key="9">
    <source>
        <dbReference type="Proteomes" id="UP000053617"/>
    </source>
</evidence>
<dbReference type="Gene3D" id="3.60.21.10">
    <property type="match status" value="1"/>
</dbReference>
<dbReference type="AlphaFoldDB" id="A0A0D2IZA3"/>
<dbReference type="STRING" id="1442369.A0A0D2IZA3"/>
<keyword evidence="3" id="KW-0325">Glycoprotein</keyword>
<gene>
    <name evidence="8" type="ORF">Z518_07894</name>
</gene>
<feature type="signal peptide" evidence="4">
    <location>
        <begin position="1"/>
        <end position="22"/>
    </location>
</feature>
<organism evidence="8 9">
    <name type="scientific">Rhinocladiella mackenziei CBS 650.93</name>
    <dbReference type="NCBI Taxonomy" id="1442369"/>
    <lineage>
        <taxon>Eukaryota</taxon>
        <taxon>Fungi</taxon>
        <taxon>Dikarya</taxon>
        <taxon>Ascomycota</taxon>
        <taxon>Pezizomycotina</taxon>
        <taxon>Eurotiomycetes</taxon>
        <taxon>Chaetothyriomycetidae</taxon>
        <taxon>Chaetothyriales</taxon>
        <taxon>Herpotrichiellaceae</taxon>
        <taxon>Rhinocladiella</taxon>
    </lineage>
</organism>
<comment type="catalytic activity">
    <reaction evidence="4">
        <text>a phosphate monoester + H2O = an alcohol + phosphate</text>
        <dbReference type="Rhea" id="RHEA:15017"/>
        <dbReference type="ChEBI" id="CHEBI:15377"/>
        <dbReference type="ChEBI" id="CHEBI:30879"/>
        <dbReference type="ChEBI" id="CHEBI:43474"/>
        <dbReference type="ChEBI" id="CHEBI:67140"/>
        <dbReference type="EC" id="3.1.3.2"/>
    </reaction>
</comment>
<dbReference type="InterPro" id="IPR004843">
    <property type="entry name" value="Calcineurin-like_PHP"/>
</dbReference>
<dbReference type="PANTHER" id="PTHR22953">
    <property type="entry name" value="ACID PHOSPHATASE RELATED"/>
    <property type="match status" value="1"/>
</dbReference>
<dbReference type="PIRSF" id="PIRSF000900">
    <property type="entry name" value="Acid_Ptase_Asper"/>
    <property type="match status" value="1"/>
</dbReference>
<dbReference type="Pfam" id="PF00149">
    <property type="entry name" value="Metallophos"/>
    <property type="match status" value="1"/>
</dbReference>
<dbReference type="InterPro" id="IPR008963">
    <property type="entry name" value="Purple_acid_Pase-like_N"/>
</dbReference>
<dbReference type="Pfam" id="PF14008">
    <property type="entry name" value="Metallophos_C"/>
    <property type="match status" value="1"/>
</dbReference>
<dbReference type="SUPFAM" id="SSF49363">
    <property type="entry name" value="Purple acid phosphatase, N-terminal domain"/>
    <property type="match status" value="1"/>
</dbReference>
<dbReference type="VEuPathDB" id="FungiDB:Z518_07894"/>
<proteinExistence type="inferred from homology"/>
<accession>A0A0D2IZA3</accession>
<evidence type="ECO:0000256" key="3">
    <source>
        <dbReference type="ARBA" id="ARBA00023180"/>
    </source>
</evidence>
<protein>
    <recommendedName>
        <fullName evidence="4">Purple acid phosphatase</fullName>
        <ecNumber evidence="4">3.1.3.2</ecNumber>
    </recommendedName>
</protein>
<dbReference type="GeneID" id="25295965"/>
<evidence type="ECO:0000256" key="1">
    <source>
        <dbReference type="ARBA" id="ARBA00022729"/>
    </source>
</evidence>
<dbReference type="CDD" id="cd00839">
    <property type="entry name" value="MPP_PAPs"/>
    <property type="match status" value="1"/>
</dbReference>
<dbReference type="OrthoDB" id="45007at2759"/>
<reference evidence="8 9" key="1">
    <citation type="submission" date="2015-01" db="EMBL/GenBank/DDBJ databases">
        <title>The Genome Sequence of Rhinocladiella mackenzie CBS 650.93.</title>
        <authorList>
            <consortium name="The Broad Institute Genomics Platform"/>
            <person name="Cuomo C."/>
            <person name="de Hoog S."/>
            <person name="Gorbushina A."/>
            <person name="Stielow B."/>
            <person name="Teixiera M."/>
            <person name="Abouelleil A."/>
            <person name="Chapman S.B."/>
            <person name="Priest M."/>
            <person name="Young S.K."/>
            <person name="Wortman J."/>
            <person name="Nusbaum C."/>
            <person name="Birren B."/>
        </authorList>
    </citation>
    <scope>NUCLEOTIDE SEQUENCE [LARGE SCALE GENOMIC DNA]</scope>
    <source>
        <strain evidence="8 9">CBS 650.93</strain>
    </source>
</reference>
<feature type="domain" description="Purple acid phosphatase N-terminal" evidence="7">
    <location>
        <begin position="82"/>
        <end position="174"/>
    </location>
</feature>
<feature type="chain" id="PRO_5005113010" description="Purple acid phosphatase" evidence="4">
    <location>
        <begin position="23"/>
        <end position="608"/>
    </location>
</feature>
<dbReference type="GO" id="GO:0003993">
    <property type="term" value="F:acid phosphatase activity"/>
    <property type="evidence" value="ECO:0007669"/>
    <property type="project" value="UniProtKB-EC"/>
</dbReference>
<evidence type="ECO:0000256" key="4">
    <source>
        <dbReference type="RuleBase" id="RU361203"/>
    </source>
</evidence>
<dbReference type="SUPFAM" id="SSF56300">
    <property type="entry name" value="Metallo-dependent phosphatases"/>
    <property type="match status" value="1"/>
</dbReference>
<comment type="similarity">
    <text evidence="4">Belongs to the metallophosphoesterase superfamily. Purple acid phosphatase family.</text>
</comment>
<evidence type="ECO:0000259" key="7">
    <source>
        <dbReference type="Pfam" id="PF16656"/>
    </source>
</evidence>
<feature type="domain" description="Calcineurin-like phosphoesterase" evidence="5">
    <location>
        <begin position="276"/>
        <end position="503"/>
    </location>
</feature>
<feature type="domain" description="Purple acid phosphatase C-terminal" evidence="6">
    <location>
        <begin position="534"/>
        <end position="597"/>
    </location>
</feature>
<dbReference type="InterPro" id="IPR025733">
    <property type="entry name" value="PAPs_C"/>
</dbReference>
<keyword evidence="2 4" id="KW-0378">Hydrolase</keyword>
<evidence type="ECO:0000259" key="5">
    <source>
        <dbReference type="Pfam" id="PF00149"/>
    </source>
</evidence>
<evidence type="ECO:0000259" key="6">
    <source>
        <dbReference type="Pfam" id="PF14008"/>
    </source>
</evidence>
<dbReference type="Pfam" id="PF16656">
    <property type="entry name" value="Pur_ac_phosph_N"/>
    <property type="match status" value="1"/>
</dbReference>
<dbReference type="InterPro" id="IPR014390">
    <property type="entry name" value="Acid_Pase_Asper"/>
</dbReference>